<protein>
    <submittedName>
        <fullName evidence="2">Uncharacterized protein</fullName>
    </submittedName>
</protein>
<dbReference type="KEGG" id="aft:BBF96_07045"/>
<name>A0A3S9SXY9_9FIRM</name>
<feature type="transmembrane region" description="Helical" evidence="1">
    <location>
        <begin position="6"/>
        <end position="22"/>
    </location>
</feature>
<dbReference type="RefSeq" id="WP_127016495.1">
    <property type="nucleotide sequence ID" value="NZ_CP016379.1"/>
</dbReference>
<keyword evidence="3" id="KW-1185">Reference proteome</keyword>
<evidence type="ECO:0000313" key="3">
    <source>
        <dbReference type="Proteomes" id="UP000267250"/>
    </source>
</evidence>
<dbReference type="Proteomes" id="UP000267250">
    <property type="component" value="Chromosome"/>
</dbReference>
<evidence type="ECO:0000256" key="1">
    <source>
        <dbReference type="SAM" id="Phobius"/>
    </source>
</evidence>
<keyword evidence="1" id="KW-0472">Membrane</keyword>
<dbReference type="AlphaFoldDB" id="A0A3S9SXY9"/>
<evidence type="ECO:0000313" key="2">
    <source>
        <dbReference type="EMBL" id="AZR73161.1"/>
    </source>
</evidence>
<proteinExistence type="predicted"/>
<dbReference type="EMBL" id="CP016379">
    <property type="protein sequence ID" value="AZR73161.1"/>
    <property type="molecule type" value="Genomic_DNA"/>
</dbReference>
<keyword evidence="1" id="KW-1133">Transmembrane helix</keyword>
<accession>A0A3S9SXY9</accession>
<gene>
    <name evidence="2" type="ORF">BBF96_07045</name>
</gene>
<reference evidence="2 3" key="1">
    <citation type="submission" date="2016-07" db="EMBL/GenBank/DDBJ databases">
        <title>Genome and transcriptome analysis of iron-reducing fermentative bacteria Anoxybacter fermentans.</title>
        <authorList>
            <person name="Zeng X."/>
            <person name="Shao Z."/>
        </authorList>
    </citation>
    <scope>NUCLEOTIDE SEQUENCE [LARGE SCALE GENOMIC DNA]</scope>
    <source>
        <strain evidence="2 3">DY22613</strain>
    </source>
</reference>
<organism evidence="2 3">
    <name type="scientific">Anoxybacter fermentans</name>
    <dbReference type="NCBI Taxonomy" id="1323375"/>
    <lineage>
        <taxon>Bacteria</taxon>
        <taxon>Bacillati</taxon>
        <taxon>Bacillota</taxon>
        <taxon>Clostridia</taxon>
        <taxon>Halanaerobiales</taxon>
        <taxon>Anoxybacter</taxon>
    </lineage>
</organism>
<keyword evidence="1" id="KW-0812">Transmembrane</keyword>
<sequence>MNISIFLIYILIVIGSTIISRLKNMEKESRRHNPLSRTDFDLAKEQMNPPISIESVLDKKEELVNTANSIETDSETEKVIEVWKDYDGVEERIIEIDVYDQKPVRRELNLMLEMTPENLLQGIIMAEILKPPRARRPYRPVYLEQDI</sequence>